<keyword evidence="3" id="KW-1185">Reference proteome</keyword>
<evidence type="ECO:0000313" key="2">
    <source>
        <dbReference type="EMBL" id="VDM75366.1"/>
    </source>
</evidence>
<dbReference type="GO" id="GO:0071203">
    <property type="term" value="C:WASH complex"/>
    <property type="evidence" value="ECO:0007669"/>
    <property type="project" value="InterPro"/>
</dbReference>
<dbReference type="GO" id="GO:0016197">
    <property type="term" value="P:endosomal transport"/>
    <property type="evidence" value="ECO:0007669"/>
    <property type="project" value="TreeGrafter"/>
</dbReference>
<dbReference type="OrthoDB" id="10261210at2759"/>
<name>A0A3P7IY36_STRVU</name>
<dbReference type="Pfam" id="PF14745">
    <property type="entry name" value="WASH-4_N"/>
    <property type="match status" value="1"/>
</dbReference>
<sequence>MRMMKAQSDLWETERKWVLNEEETEKIGRVGEFLQDHLLNVLGIYNWLFSLLKMEIVMFEDHLLNVLGIYNWLFSLLKMEIVMFEGLEVSPLLSSLHLTVALDLGAIRSVDSLTCCDDPTVDKCCSTLATILSEVSEIRNDASEKKNVLPGAFECKLFRAWSGLGELLAILLQTDKIIESRPAIKNDWNIYCRAMGTAQHNPAQFGVTADALRSLITAIATVEAQVMAGNGLRNCYEQSYGEIDDDKQFASRMRSVIIEMYNQWEKAADGDVPDKHRLMVIVSLFVFFHLHFPTKDTKLPKLIWKSHRKIVAFHLVGDILWIPCEFLMREMPSIVNAVDKKSVRFIQHLRETFYVEHCDGMLEEAVSQIAAAEDWRLKVCGLT</sequence>
<dbReference type="AlphaFoldDB" id="A0A3P7IY36"/>
<feature type="domain" description="WASH complex subunit 4 N-terminal" evidence="1">
    <location>
        <begin position="121"/>
        <end position="368"/>
    </location>
</feature>
<accession>A0A3P7IY36</accession>
<organism evidence="2 3">
    <name type="scientific">Strongylus vulgaris</name>
    <name type="common">Blood worm</name>
    <dbReference type="NCBI Taxonomy" id="40348"/>
    <lineage>
        <taxon>Eukaryota</taxon>
        <taxon>Metazoa</taxon>
        <taxon>Ecdysozoa</taxon>
        <taxon>Nematoda</taxon>
        <taxon>Chromadorea</taxon>
        <taxon>Rhabditida</taxon>
        <taxon>Rhabditina</taxon>
        <taxon>Rhabditomorpha</taxon>
        <taxon>Strongyloidea</taxon>
        <taxon>Strongylidae</taxon>
        <taxon>Strongylus</taxon>
    </lineage>
</organism>
<dbReference type="PANTHER" id="PTHR31409:SF0">
    <property type="entry name" value="WASH COMPLEX SUBUNIT 4"/>
    <property type="match status" value="1"/>
</dbReference>
<dbReference type="InterPro" id="IPR027307">
    <property type="entry name" value="WASH7"/>
</dbReference>
<evidence type="ECO:0000313" key="3">
    <source>
        <dbReference type="Proteomes" id="UP000270094"/>
    </source>
</evidence>
<dbReference type="PANTHER" id="PTHR31409">
    <property type="entry name" value="WASH COMPLEX SUBUNIT 4"/>
    <property type="match status" value="1"/>
</dbReference>
<dbReference type="EMBL" id="UYYB01095244">
    <property type="protein sequence ID" value="VDM75366.1"/>
    <property type="molecule type" value="Genomic_DNA"/>
</dbReference>
<reference evidence="2 3" key="1">
    <citation type="submission" date="2018-11" db="EMBL/GenBank/DDBJ databases">
        <authorList>
            <consortium name="Pathogen Informatics"/>
        </authorList>
    </citation>
    <scope>NUCLEOTIDE SEQUENCE [LARGE SCALE GENOMIC DNA]</scope>
</reference>
<dbReference type="GO" id="GO:0007032">
    <property type="term" value="P:endosome organization"/>
    <property type="evidence" value="ECO:0007669"/>
    <property type="project" value="TreeGrafter"/>
</dbReference>
<dbReference type="InterPro" id="IPR028191">
    <property type="entry name" value="WASH-4_N"/>
</dbReference>
<gene>
    <name evidence="2" type="ORF">SVUK_LOCUS10364</name>
</gene>
<dbReference type="Proteomes" id="UP000270094">
    <property type="component" value="Unassembled WGS sequence"/>
</dbReference>
<dbReference type="GO" id="GO:0005768">
    <property type="term" value="C:endosome"/>
    <property type="evidence" value="ECO:0007669"/>
    <property type="project" value="TreeGrafter"/>
</dbReference>
<evidence type="ECO:0000259" key="1">
    <source>
        <dbReference type="Pfam" id="PF14745"/>
    </source>
</evidence>
<proteinExistence type="predicted"/>
<protein>
    <recommendedName>
        <fullName evidence="1">WASH complex subunit 4 N-terminal domain-containing protein</fullName>
    </recommendedName>
</protein>